<reference evidence="2 3" key="2">
    <citation type="submission" date="2017-09" db="EMBL/GenBank/DDBJ databases">
        <title>Tripartite evolution among Lactobacillus johnsonii, Lactobacillus taiwanensis, Lactobacillus reuteri and their rodent host.</title>
        <authorList>
            <person name="Wang T."/>
            <person name="Knowles S."/>
            <person name="Cheng C."/>
        </authorList>
    </citation>
    <scope>NUCLEOTIDE SEQUENCE [LARGE SCALE GENOMIC DNA]</scope>
    <source>
        <strain evidence="2 3">117c</strain>
    </source>
</reference>
<evidence type="ECO:0000313" key="2">
    <source>
        <dbReference type="EMBL" id="OYS10415.1"/>
    </source>
</evidence>
<dbReference type="InterPro" id="IPR007936">
    <property type="entry name" value="VapE-like_dom"/>
</dbReference>
<feature type="domain" description="Virulence-associated protein E-like" evidence="1">
    <location>
        <begin position="141"/>
        <end position="358"/>
    </location>
</feature>
<reference evidence="2 3" key="1">
    <citation type="submission" date="2017-04" db="EMBL/GenBank/DDBJ databases">
        <authorList>
            <person name="Lin X.B."/>
            <person name="Stothard P."/>
            <person name="Tasseva G."/>
            <person name="Walter J."/>
        </authorList>
    </citation>
    <scope>NUCLEOTIDE SEQUENCE [LARGE SCALE GENOMIC DNA]</scope>
    <source>
        <strain evidence="2 3">117c</strain>
    </source>
</reference>
<dbReference type="EMBL" id="NGOH01000110">
    <property type="protein sequence ID" value="OYS10415.1"/>
    <property type="molecule type" value="Genomic_DNA"/>
</dbReference>
<proteinExistence type="predicted"/>
<dbReference type="Proteomes" id="UP000215693">
    <property type="component" value="Unassembled WGS sequence"/>
</dbReference>
<evidence type="ECO:0000259" key="1">
    <source>
        <dbReference type="Pfam" id="PF05272"/>
    </source>
</evidence>
<comment type="caution">
    <text evidence="2">The sequence shown here is derived from an EMBL/GenBank/DDBJ whole genome shotgun (WGS) entry which is preliminary data.</text>
</comment>
<name>A0A9X6NZ37_LACJH</name>
<evidence type="ECO:0000313" key="3">
    <source>
        <dbReference type="Proteomes" id="UP000215693"/>
    </source>
</evidence>
<accession>A0A9X6NZ37</accession>
<protein>
    <recommendedName>
        <fullName evidence="1">Virulence-associated protein E-like domain-containing protein</fullName>
    </recommendedName>
</protein>
<organism evidence="2 3">
    <name type="scientific">Lactobacillus johnsonii</name>
    <dbReference type="NCBI Taxonomy" id="33959"/>
    <lineage>
        <taxon>Bacteria</taxon>
        <taxon>Bacillati</taxon>
        <taxon>Bacillota</taxon>
        <taxon>Bacilli</taxon>
        <taxon>Lactobacillales</taxon>
        <taxon>Lactobacillaceae</taxon>
        <taxon>Lactobacillus</taxon>
    </lineage>
</organism>
<gene>
    <name evidence="2" type="ORF">CBF50_08900</name>
</gene>
<dbReference type="AlphaFoldDB" id="A0A9X6NZ37"/>
<dbReference type="PANTHER" id="PTHR34985:SF1">
    <property type="entry name" value="SLR0554 PROTEIN"/>
    <property type="match status" value="1"/>
</dbReference>
<dbReference type="Pfam" id="PF05272">
    <property type="entry name" value="VapE-like_dom"/>
    <property type="match status" value="1"/>
</dbReference>
<dbReference type="RefSeq" id="WP_094497013.1">
    <property type="nucleotide sequence ID" value="NZ_NGOD01000073.1"/>
</dbReference>
<sequence length="439" mass="50868">MTDKKVLNLNKEEADKLQKSENKKSIFERTVAGALRTTSVKNVVLILKTDPNLKDLFRFNEFTQEIDVVRDTKIKTQLGLITISKGQYTDQAINSIELYIESSSKYDGASFKNNVIDQAITNVAYMDSYNPVIDYMNEAYVKWDKKERLDKLFVEYLGAPYDKTTFLITELWFMGAVAKAFNPKTKFDFVLDLVGGQGVGKTSLLQKLAPLGLYTDQFNTFSNKDDFEVMKNALIVNDDEMTASNSASFEEIKKFITMQSFEYRKAYARKSETFLKKFVLARTTNEVRHLKDRSGDRRFISIFANSKRQKKSPITDLSDKYVQQVWGEAVHLYKSIKDPFLLTEHQRELLEENRKQFRYTSGLEDELNTVLENKFKDKEFIPNYDLAFELFADQDALSRNSKDARDIRYYMEHLGYEVGARTKINGKIVRGFKTVVNKN</sequence>
<dbReference type="PANTHER" id="PTHR34985">
    <property type="entry name" value="SLR0554 PROTEIN"/>
    <property type="match status" value="1"/>
</dbReference>